<name>A0ABZ2MNV6_9BACI</name>
<organism evidence="1 2">
    <name type="scientific">Metabacillus rhizosphaerae</name>
    <dbReference type="NCBI Taxonomy" id="3117747"/>
    <lineage>
        <taxon>Bacteria</taxon>
        <taxon>Bacillati</taxon>
        <taxon>Bacillota</taxon>
        <taxon>Bacilli</taxon>
        <taxon>Bacillales</taxon>
        <taxon>Bacillaceae</taxon>
        <taxon>Metabacillus</taxon>
    </lineage>
</organism>
<accession>A0ABZ2MNV6</accession>
<evidence type="ECO:0000313" key="1">
    <source>
        <dbReference type="EMBL" id="WXB86995.1"/>
    </source>
</evidence>
<reference evidence="1 2" key="1">
    <citation type="submission" date="2024-02" db="EMBL/GenBank/DDBJ databases">
        <title>Seven novel Bacillus-like species.</title>
        <authorList>
            <person name="Liu G."/>
        </authorList>
    </citation>
    <scope>NUCLEOTIDE SEQUENCE [LARGE SCALE GENOMIC DNA]</scope>
    <source>
        <strain evidence="1 2">FJAT-53654</strain>
    </source>
</reference>
<dbReference type="RefSeq" id="WP_338786266.1">
    <property type="nucleotide sequence ID" value="NZ_CP147403.1"/>
</dbReference>
<gene>
    <name evidence="1" type="ORF">WCV66_17285</name>
</gene>
<dbReference type="EMBL" id="CP147403">
    <property type="protein sequence ID" value="WXB86995.1"/>
    <property type="molecule type" value="Genomic_DNA"/>
</dbReference>
<evidence type="ECO:0000313" key="2">
    <source>
        <dbReference type="Proteomes" id="UP001368328"/>
    </source>
</evidence>
<protein>
    <submittedName>
        <fullName evidence="1">Uncharacterized protein</fullName>
    </submittedName>
</protein>
<proteinExistence type="predicted"/>
<dbReference type="Proteomes" id="UP001368328">
    <property type="component" value="Chromosome"/>
</dbReference>
<keyword evidence="2" id="KW-1185">Reference proteome</keyword>
<sequence>MTQFTEKQLSQLEAGEMVLTNKNSIGYMVTGGDFGSFSEEGGSLIKEAEQFTVGTHRGVNYSEEDLQTLVKNFKGEDSVPIQLDHSESSRDTVGFLKAVSVKAGKLLGKLEIIDPEAIEKVKNGLYKKLSISFYLDTKGKPSLIREVSLVAFPQMKTAQLFSEEETPKGKMSPAQRMRFLLDKALNTSQPLSKEELEELHGYLDEIEEEEAKRKAEGKQESLSETIEKTADKAILRYAIKTQKQKLFDEQPLAAKHFQLKQQVEKLQKSSFYMKQLEKERKQKEAEEFDRFYEDWVKKNGRTL</sequence>